<name>A0A1X1UPK2_9MYCO</name>
<dbReference type="PANTHER" id="PTHR36440:SF1">
    <property type="entry name" value="PUTATIVE (AFU_ORTHOLOGUE AFUA_8G07350)-RELATED"/>
    <property type="match status" value="1"/>
</dbReference>
<evidence type="ECO:0000259" key="1">
    <source>
        <dbReference type="Pfam" id="PF07883"/>
    </source>
</evidence>
<dbReference type="AlphaFoldDB" id="A0A1X1UPK2"/>
<dbReference type="SUPFAM" id="SSF51182">
    <property type="entry name" value="RmlC-like cupins"/>
    <property type="match status" value="1"/>
</dbReference>
<sequence>MWNDAHSPGNPAIMTPDVQQAVWFLGALVRVRAGGDATAGSLAILEHQGGRGYSSPMHRHLADEETFFVIDGEVRIEVGGQTRAAGAGAAAFLPRQLPHAFVVTSPQARFLTLHTPAGFDRFTLAVGTPATDTATMPPEELPPDPAALAAMASSYGIEIVGPPPTL</sequence>
<dbReference type="InterPro" id="IPR014710">
    <property type="entry name" value="RmlC-like_jellyroll"/>
</dbReference>
<protein>
    <submittedName>
        <fullName evidence="2">Cupin</fullName>
    </submittedName>
</protein>
<dbReference type="Gene3D" id="2.60.120.10">
    <property type="entry name" value="Jelly Rolls"/>
    <property type="match status" value="1"/>
</dbReference>
<feature type="domain" description="Cupin type-2" evidence="1">
    <location>
        <begin position="52"/>
        <end position="107"/>
    </location>
</feature>
<organism evidence="2 3">
    <name type="scientific">Mycobacterium fragae</name>
    <dbReference type="NCBI Taxonomy" id="1260918"/>
    <lineage>
        <taxon>Bacteria</taxon>
        <taxon>Bacillati</taxon>
        <taxon>Actinomycetota</taxon>
        <taxon>Actinomycetes</taxon>
        <taxon>Mycobacteriales</taxon>
        <taxon>Mycobacteriaceae</taxon>
        <taxon>Mycobacterium</taxon>
    </lineage>
</organism>
<dbReference type="InterPro" id="IPR053146">
    <property type="entry name" value="QDO-like"/>
</dbReference>
<dbReference type="InterPro" id="IPR013096">
    <property type="entry name" value="Cupin_2"/>
</dbReference>
<dbReference type="PANTHER" id="PTHR36440">
    <property type="entry name" value="PUTATIVE (AFU_ORTHOLOGUE AFUA_8G07350)-RELATED"/>
    <property type="match status" value="1"/>
</dbReference>
<reference evidence="2 3" key="1">
    <citation type="submission" date="2016-01" db="EMBL/GenBank/DDBJ databases">
        <title>The new phylogeny of the genus Mycobacterium.</title>
        <authorList>
            <person name="Tarcisio F."/>
            <person name="Conor M."/>
            <person name="Antonella G."/>
            <person name="Elisabetta G."/>
            <person name="Giulia F.S."/>
            <person name="Sara T."/>
            <person name="Anna F."/>
            <person name="Clotilde B."/>
            <person name="Roberto B."/>
            <person name="Veronica D.S."/>
            <person name="Fabio R."/>
            <person name="Monica P."/>
            <person name="Olivier J."/>
            <person name="Enrico T."/>
            <person name="Nicola S."/>
        </authorList>
    </citation>
    <scope>NUCLEOTIDE SEQUENCE [LARGE SCALE GENOMIC DNA]</scope>
    <source>
        <strain evidence="2 3">DSM 45731</strain>
    </source>
</reference>
<accession>A0A1X1UPK2</accession>
<dbReference type="InterPro" id="IPR011051">
    <property type="entry name" value="RmlC_Cupin_sf"/>
</dbReference>
<proteinExistence type="predicted"/>
<gene>
    <name evidence="2" type="ORF">AWC06_19160</name>
</gene>
<dbReference type="Pfam" id="PF07883">
    <property type="entry name" value="Cupin_2"/>
    <property type="match status" value="1"/>
</dbReference>
<keyword evidence="3" id="KW-1185">Reference proteome</keyword>
<evidence type="ECO:0000313" key="2">
    <source>
        <dbReference type="EMBL" id="ORV58764.1"/>
    </source>
</evidence>
<evidence type="ECO:0000313" key="3">
    <source>
        <dbReference type="Proteomes" id="UP000194000"/>
    </source>
</evidence>
<dbReference type="STRING" id="1260918.AWC06_19160"/>
<dbReference type="Proteomes" id="UP000194000">
    <property type="component" value="Unassembled WGS sequence"/>
</dbReference>
<dbReference type="EMBL" id="LQOW01000026">
    <property type="protein sequence ID" value="ORV58764.1"/>
    <property type="molecule type" value="Genomic_DNA"/>
</dbReference>
<comment type="caution">
    <text evidence="2">The sequence shown here is derived from an EMBL/GenBank/DDBJ whole genome shotgun (WGS) entry which is preliminary data.</text>
</comment>